<evidence type="ECO:0000313" key="3">
    <source>
        <dbReference type="EMBL" id="ESN98582.1"/>
    </source>
</evidence>
<reference evidence="4" key="3">
    <citation type="submission" date="2015-06" db="UniProtKB">
        <authorList>
            <consortium name="EnsemblMetazoa"/>
        </authorList>
    </citation>
    <scope>IDENTIFICATION</scope>
</reference>
<evidence type="ECO:0000256" key="2">
    <source>
        <dbReference type="SAM" id="Phobius"/>
    </source>
</evidence>
<sequence>MSHKHQQLHEREKEILSTSTTMTFTSKNLPSPNAPQNFPGPAPNDENLELVQQQMKFVAHQQQRSTPPRCHPISIYILVQSLGCLLTGLTMLITAHWPGTGSRSSEVLKIVGPVLIAIGALLFVIGILLARVLDQSATMQQQSRQQLQSRSQQQPRPTAGPGSEEERIELLSSPDSIDKKMLGGKMAAASSSGSDAFVAMGDNDDVPEAVRMMKKRTKKKPGDASSSFENLQSVDEELGQGHRSGSRELYKTGRDKSRSREEIQERENEEEEEYMTGRKRIVTKTTTVVKTTTTKTKPEIKSRPDTKPPSVPDSPRLRIKIKATPGTQVNVRHSGTESESEDPKQKAKAQEKPKPKPKPKPKIGGGMEGTDI</sequence>
<dbReference type="KEGG" id="hro:HELRODRAFT_177061"/>
<keyword evidence="2" id="KW-1133">Transmembrane helix</keyword>
<feature type="compositionally biased region" description="Polar residues" evidence="1">
    <location>
        <begin position="224"/>
        <end position="233"/>
    </location>
</feature>
<keyword evidence="2" id="KW-0472">Membrane</keyword>
<name>T1FB68_HELRO</name>
<protein>
    <submittedName>
        <fullName evidence="3 4">Uncharacterized protein</fullName>
    </submittedName>
</protein>
<feature type="compositionally biased region" description="Basic and acidic residues" evidence="1">
    <location>
        <begin position="341"/>
        <end position="354"/>
    </location>
</feature>
<feature type="region of interest" description="Disordered" evidence="1">
    <location>
        <begin position="213"/>
        <end position="372"/>
    </location>
</feature>
<accession>T1FB68</accession>
<dbReference type="HOGENOM" id="CLU_744489_0_0_1"/>
<feature type="compositionally biased region" description="Low complexity" evidence="1">
    <location>
        <begin position="283"/>
        <end position="295"/>
    </location>
</feature>
<evidence type="ECO:0000313" key="5">
    <source>
        <dbReference type="Proteomes" id="UP000015101"/>
    </source>
</evidence>
<dbReference type="CTD" id="20206067"/>
<dbReference type="AlphaFoldDB" id="T1FB68"/>
<keyword evidence="5" id="KW-1185">Reference proteome</keyword>
<dbReference type="EMBL" id="AMQM01005921">
    <property type="status" value="NOT_ANNOTATED_CDS"/>
    <property type="molecule type" value="Genomic_DNA"/>
</dbReference>
<dbReference type="EnsemblMetazoa" id="HelroT177061">
    <property type="protein sequence ID" value="HelroP177061"/>
    <property type="gene ID" value="HelroG177061"/>
</dbReference>
<feature type="compositionally biased region" description="Polar residues" evidence="1">
    <location>
        <begin position="23"/>
        <end position="36"/>
    </location>
</feature>
<dbReference type="Proteomes" id="UP000015101">
    <property type="component" value="Unassembled WGS sequence"/>
</dbReference>
<reference evidence="5" key="1">
    <citation type="submission" date="2012-12" db="EMBL/GenBank/DDBJ databases">
        <authorList>
            <person name="Hellsten U."/>
            <person name="Grimwood J."/>
            <person name="Chapman J.A."/>
            <person name="Shapiro H."/>
            <person name="Aerts A."/>
            <person name="Otillar R.P."/>
            <person name="Terry A.Y."/>
            <person name="Boore J.L."/>
            <person name="Simakov O."/>
            <person name="Marletaz F."/>
            <person name="Cho S.-J."/>
            <person name="Edsinger-Gonzales E."/>
            <person name="Havlak P."/>
            <person name="Kuo D.-H."/>
            <person name="Larsson T."/>
            <person name="Lv J."/>
            <person name="Arendt D."/>
            <person name="Savage R."/>
            <person name="Osoegawa K."/>
            <person name="de Jong P."/>
            <person name="Lindberg D.R."/>
            <person name="Seaver E.C."/>
            <person name="Weisblat D.A."/>
            <person name="Putnam N.H."/>
            <person name="Grigoriev I.V."/>
            <person name="Rokhsar D.S."/>
        </authorList>
    </citation>
    <scope>NUCLEOTIDE SEQUENCE</scope>
</reference>
<feature type="compositionally biased region" description="Low complexity" evidence="1">
    <location>
        <begin position="187"/>
        <end position="196"/>
    </location>
</feature>
<feature type="compositionally biased region" description="Basic and acidic residues" evidence="1">
    <location>
        <begin position="296"/>
        <end position="306"/>
    </location>
</feature>
<dbReference type="EMBL" id="KB097144">
    <property type="protein sequence ID" value="ESN98582.1"/>
    <property type="molecule type" value="Genomic_DNA"/>
</dbReference>
<feature type="region of interest" description="Disordered" evidence="1">
    <location>
        <begin position="143"/>
        <end position="200"/>
    </location>
</feature>
<feature type="transmembrane region" description="Helical" evidence="2">
    <location>
        <begin position="73"/>
        <end position="98"/>
    </location>
</feature>
<evidence type="ECO:0000313" key="4">
    <source>
        <dbReference type="EnsemblMetazoa" id="HelroP177061"/>
    </source>
</evidence>
<proteinExistence type="predicted"/>
<feature type="compositionally biased region" description="Low complexity" evidence="1">
    <location>
        <begin position="143"/>
        <end position="157"/>
    </location>
</feature>
<evidence type="ECO:0000256" key="1">
    <source>
        <dbReference type="SAM" id="MobiDB-lite"/>
    </source>
</evidence>
<feature type="compositionally biased region" description="Basic and acidic residues" evidence="1">
    <location>
        <begin position="245"/>
        <end position="266"/>
    </location>
</feature>
<dbReference type="InParanoid" id="T1FB68"/>
<feature type="transmembrane region" description="Helical" evidence="2">
    <location>
        <begin position="110"/>
        <end position="133"/>
    </location>
</feature>
<keyword evidence="2" id="KW-0812">Transmembrane</keyword>
<dbReference type="GeneID" id="20206067"/>
<feature type="compositionally biased region" description="Gly residues" evidence="1">
    <location>
        <begin position="363"/>
        <end position="372"/>
    </location>
</feature>
<reference evidence="3 5" key="2">
    <citation type="journal article" date="2013" name="Nature">
        <title>Insights into bilaterian evolution from three spiralian genomes.</title>
        <authorList>
            <person name="Simakov O."/>
            <person name="Marletaz F."/>
            <person name="Cho S.J."/>
            <person name="Edsinger-Gonzales E."/>
            <person name="Havlak P."/>
            <person name="Hellsten U."/>
            <person name="Kuo D.H."/>
            <person name="Larsson T."/>
            <person name="Lv J."/>
            <person name="Arendt D."/>
            <person name="Savage R."/>
            <person name="Osoegawa K."/>
            <person name="de Jong P."/>
            <person name="Grimwood J."/>
            <person name="Chapman J.A."/>
            <person name="Shapiro H."/>
            <person name="Aerts A."/>
            <person name="Otillar R.P."/>
            <person name="Terry A.Y."/>
            <person name="Boore J.L."/>
            <person name="Grigoriev I.V."/>
            <person name="Lindberg D.R."/>
            <person name="Seaver E.C."/>
            <person name="Weisblat D.A."/>
            <person name="Putnam N.H."/>
            <person name="Rokhsar D.S."/>
        </authorList>
    </citation>
    <scope>NUCLEOTIDE SEQUENCE</scope>
</reference>
<gene>
    <name evidence="4" type="primary">20206067</name>
    <name evidence="3" type="ORF">HELRODRAFT_177061</name>
</gene>
<organism evidence="4 5">
    <name type="scientific">Helobdella robusta</name>
    <name type="common">Californian leech</name>
    <dbReference type="NCBI Taxonomy" id="6412"/>
    <lineage>
        <taxon>Eukaryota</taxon>
        <taxon>Metazoa</taxon>
        <taxon>Spiralia</taxon>
        <taxon>Lophotrochozoa</taxon>
        <taxon>Annelida</taxon>
        <taxon>Clitellata</taxon>
        <taxon>Hirudinea</taxon>
        <taxon>Rhynchobdellida</taxon>
        <taxon>Glossiphoniidae</taxon>
        <taxon>Helobdella</taxon>
    </lineage>
</organism>
<feature type="region of interest" description="Disordered" evidence="1">
    <location>
        <begin position="23"/>
        <end position="46"/>
    </location>
</feature>
<dbReference type="RefSeq" id="XP_009023516.1">
    <property type="nucleotide sequence ID" value="XM_009025268.1"/>
</dbReference>